<reference evidence="2 3" key="1">
    <citation type="journal article" date="2024" name="Nat. Commun.">
        <title>Phylogenomics reveals the evolutionary origins of lichenization in chlorophyte algae.</title>
        <authorList>
            <person name="Puginier C."/>
            <person name="Libourel C."/>
            <person name="Otte J."/>
            <person name="Skaloud P."/>
            <person name="Haon M."/>
            <person name="Grisel S."/>
            <person name="Petersen M."/>
            <person name="Berrin J.G."/>
            <person name="Delaux P.M."/>
            <person name="Dal Grande F."/>
            <person name="Keller J."/>
        </authorList>
    </citation>
    <scope>NUCLEOTIDE SEQUENCE [LARGE SCALE GENOMIC DNA]</scope>
    <source>
        <strain evidence="2 3">SAG 2043</strain>
    </source>
</reference>
<keyword evidence="3" id="KW-1185">Reference proteome</keyword>
<dbReference type="Gene3D" id="3.40.50.1820">
    <property type="entry name" value="alpha/beta hydrolase"/>
    <property type="match status" value="1"/>
</dbReference>
<dbReference type="AlphaFoldDB" id="A0AAW1R6T8"/>
<gene>
    <name evidence="2" type="ORF">WJX72_004349</name>
</gene>
<dbReference type="SUPFAM" id="SSF53474">
    <property type="entry name" value="alpha/beta-Hydrolases"/>
    <property type="match status" value="1"/>
</dbReference>
<comment type="caution">
    <text evidence="2">The sequence shown here is derived from an EMBL/GenBank/DDBJ whole genome shotgun (WGS) entry which is preliminary data.</text>
</comment>
<evidence type="ECO:0000313" key="2">
    <source>
        <dbReference type="EMBL" id="KAK9829180.1"/>
    </source>
</evidence>
<accession>A0AAW1R6T8</accession>
<dbReference type="GO" id="GO:0008374">
    <property type="term" value="F:O-acyltransferase activity"/>
    <property type="evidence" value="ECO:0007669"/>
    <property type="project" value="InterPro"/>
</dbReference>
<evidence type="ECO:0000256" key="1">
    <source>
        <dbReference type="SAM" id="MobiDB-lite"/>
    </source>
</evidence>
<protein>
    <recommendedName>
        <fullName evidence="4">Phospholipid:diacylglycerol acyltransferase</fullName>
    </recommendedName>
</protein>
<dbReference type="InterPro" id="IPR029058">
    <property type="entry name" value="AB_hydrolase_fold"/>
</dbReference>
<evidence type="ECO:0000313" key="3">
    <source>
        <dbReference type="Proteomes" id="UP001489004"/>
    </source>
</evidence>
<dbReference type="Pfam" id="PF02450">
    <property type="entry name" value="LCAT"/>
    <property type="match status" value="1"/>
</dbReference>
<dbReference type="InterPro" id="IPR003386">
    <property type="entry name" value="LACT/PDAT_acylTrfase"/>
</dbReference>
<evidence type="ECO:0008006" key="4">
    <source>
        <dbReference type="Google" id="ProtNLM"/>
    </source>
</evidence>
<dbReference type="GO" id="GO:0006629">
    <property type="term" value="P:lipid metabolic process"/>
    <property type="evidence" value="ECO:0007669"/>
    <property type="project" value="InterPro"/>
</dbReference>
<organism evidence="2 3">
    <name type="scientific">[Myrmecia] bisecta</name>
    <dbReference type="NCBI Taxonomy" id="41462"/>
    <lineage>
        <taxon>Eukaryota</taxon>
        <taxon>Viridiplantae</taxon>
        <taxon>Chlorophyta</taxon>
        <taxon>core chlorophytes</taxon>
        <taxon>Trebouxiophyceae</taxon>
        <taxon>Trebouxiales</taxon>
        <taxon>Trebouxiaceae</taxon>
        <taxon>Myrmecia</taxon>
    </lineage>
</organism>
<dbReference type="Proteomes" id="UP001489004">
    <property type="component" value="Unassembled WGS sequence"/>
</dbReference>
<feature type="compositionally biased region" description="Basic and acidic residues" evidence="1">
    <location>
        <begin position="27"/>
        <end position="53"/>
    </location>
</feature>
<name>A0AAW1R6T8_9CHLO</name>
<proteinExistence type="predicted"/>
<feature type="region of interest" description="Disordered" evidence="1">
    <location>
        <begin position="1"/>
        <end position="58"/>
    </location>
</feature>
<dbReference type="EMBL" id="JALJOR010000001">
    <property type="protein sequence ID" value="KAK9829180.1"/>
    <property type="molecule type" value="Genomic_DNA"/>
</dbReference>
<dbReference type="PANTHER" id="PTHR11440">
    <property type="entry name" value="LECITHIN-CHOLESTEROL ACYLTRANSFERASE-RELATED"/>
    <property type="match status" value="1"/>
</dbReference>
<sequence>MTGSSKKGLTQRKKQLAEEAVANWEEASAHDNLGKAADKHAKEPKEHGKDGKHSNGKRHHTCCHCNKTAFAVAIAVVATLLAADKFQNNQLRHAVVEHVEHLNVTQFEVLSGIKLPAFLYSNETVRPGLELLKEGYKPKYPVVIIPGFITSGLELWKGLPCAKKYFRQRVWGSMTMTQQFLMDTQCWLSHLTLNATDGLDPADVKLRASTGLEAVDYFMPGYHVWAKLIEAFADLGYDSNTLIGETYDWRLSVPNMEARDGYYTRLKARFEVTMRQHNMKVMAISHSWGDNVFRNFFHWVEDQEPGWTEKHLATYVNIAGPVLGVPKSMTALLSGETRDTAELGLLGTFMSNTFIPQTQRAQLFRTWGSIIGMLPAGGPAVWGNHTWAPDDTDEMVKHNRTYGTFFEAVSVSEHTAHQSGDQPSSVAKSISSWVVDRGAEAKKAAATQVKDLKNIDEAVQVLLEAGSSHFRQQVRDWAAVHVDDCSASQHKGEDKSKYYFNPLKCPLPKAPSMTMYCLYGIGKPAERAYHYLHMQEDHVTSDKSVEKAAREAAGEMHWKINTEVSDEDLNLDHGVRKVDGDGTVPIISTGLLCRARKHGWNGKTRLNPSGIKVVTREYMHEPSGSYMDLRGGPRSADHVDILAHVDVMVDVLKIAAGAGDELDDKILSEIDNIASRIDLNDDL</sequence>